<evidence type="ECO:0008006" key="7">
    <source>
        <dbReference type="Google" id="ProtNLM"/>
    </source>
</evidence>
<feature type="transmembrane region" description="Helical" evidence="2">
    <location>
        <begin position="725"/>
        <end position="746"/>
    </location>
</feature>
<proteinExistence type="predicted"/>
<feature type="transmembrane region" description="Helical" evidence="2">
    <location>
        <begin position="237"/>
        <end position="256"/>
    </location>
</feature>
<keyword evidence="2" id="KW-1133">Transmembrane helix</keyword>
<dbReference type="InterPro" id="IPR001173">
    <property type="entry name" value="Glyco_trans_2-like"/>
</dbReference>
<evidence type="ECO:0000259" key="4">
    <source>
        <dbReference type="Pfam" id="PF25550"/>
    </source>
</evidence>
<accession>A0ABP1D1P3</accession>
<dbReference type="EMBL" id="OZ037945">
    <property type="protein sequence ID" value="CAL1701821.1"/>
    <property type="molecule type" value="Genomic_DNA"/>
</dbReference>
<feature type="domain" description="DUF7928" evidence="4">
    <location>
        <begin position="5"/>
        <end position="157"/>
    </location>
</feature>
<keyword evidence="2" id="KW-0472">Membrane</keyword>
<evidence type="ECO:0000313" key="5">
    <source>
        <dbReference type="EMBL" id="CAL1701821.1"/>
    </source>
</evidence>
<gene>
    <name evidence="5" type="ORF">GFSPODELE1_LOCUS3770</name>
</gene>
<feature type="transmembrane region" description="Helical" evidence="2">
    <location>
        <begin position="758"/>
        <end position="780"/>
    </location>
</feature>
<dbReference type="Gene3D" id="3.90.550.10">
    <property type="entry name" value="Spore Coat Polysaccharide Biosynthesis Protein SpsA, Chain A"/>
    <property type="match status" value="1"/>
</dbReference>
<organism evidence="5 6">
    <name type="scientific">Somion occarium</name>
    <dbReference type="NCBI Taxonomy" id="3059160"/>
    <lineage>
        <taxon>Eukaryota</taxon>
        <taxon>Fungi</taxon>
        <taxon>Dikarya</taxon>
        <taxon>Basidiomycota</taxon>
        <taxon>Agaricomycotina</taxon>
        <taxon>Agaricomycetes</taxon>
        <taxon>Polyporales</taxon>
        <taxon>Cerrenaceae</taxon>
        <taxon>Somion</taxon>
    </lineage>
</organism>
<feature type="compositionally biased region" description="Basic and acidic residues" evidence="1">
    <location>
        <begin position="192"/>
        <end position="205"/>
    </location>
</feature>
<dbReference type="SUPFAM" id="SSF53448">
    <property type="entry name" value="Nucleotide-diphospho-sugar transferases"/>
    <property type="match status" value="1"/>
</dbReference>
<feature type="transmembrane region" description="Helical" evidence="2">
    <location>
        <begin position="818"/>
        <end position="839"/>
    </location>
</feature>
<dbReference type="Proteomes" id="UP001497453">
    <property type="component" value="Chromosome 2"/>
</dbReference>
<feature type="domain" description="Glycosyltransferase 2-like" evidence="3">
    <location>
        <begin position="496"/>
        <end position="706"/>
    </location>
</feature>
<evidence type="ECO:0000313" key="6">
    <source>
        <dbReference type="Proteomes" id="UP001497453"/>
    </source>
</evidence>
<feature type="transmembrane region" description="Helical" evidence="2">
    <location>
        <begin position="276"/>
        <end position="294"/>
    </location>
</feature>
<reference evidence="6" key="1">
    <citation type="submission" date="2024-04" db="EMBL/GenBank/DDBJ databases">
        <authorList>
            <person name="Shaw F."/>
            <person name="Minotto A."/>
        </authorList>
    </citation>
    <scope>NUCLEOTIDE SEQUENCE [LARGE SCALE GENOMIC DNA]</scope>
</reference>
<feature type="transmembrane region" description="Helical" evidence="2">
    <location>
        <begin position="851"/>
        <end position="870"/>
    </location>
</feature>
<keyword evidence="2" id="KW-0812">Transmembrane</keyword>
<evidence type="ECO:0000256" key="2">
    <source>
        <dbReference type="SAM" id="Phobius"/>
    </source>
</evidence>
<feature type="transmembrane region" description="Helical" evidence="2">
    <location>
        <begin position="692"/>
        <end position="713"/>
    </location>
</feature>
<evidence type="ECO:0000256" key="1">
    <source>
        <dbReference type="SAM" id="MobiDB-lite"/>
    </source>
</evidence>
<dbReference type="Pfam" id="PF13632">
    <property type="entry name" value="Glyco_trans_2_3"/>
    <property type="match status" value="1"/>
</dbReference>
<dbReference type="Pfam" id="PF25550">
    <property type="entry name" value="DUF7928"/>
    <property type="match status" value="1"/>
</dbReference>
<protein>
    <recommendedName>
        <fullName evidence="7">Glycosyltransferase 2-like domain-containing protein</fullName>
    </recommendedName>
</protein>
<keyword evidence="6" id="KW-1185">Reference proteome</keyword>
<dbReference type="InterPro" id="IPR029044">
    <property type="entry name" value="Nucleotide-diphossugar_trans"/>
</dbReference>
<dbReference type="PANTHER" id="PTHR35408">
    <property type="entry name" value="CHROMOSOME 15, WHOLE GENOME SHOTGUN SEQUENCE"/>
    <property type="match status" value="1"/>
</dbReference>
<dbReference type="PANTHER" id="PTHR35408:SF3">
    <property type="entry name" value="GLYCOSYLTRANSFERASE 2-LIKE DOMAIN-CONTAINING PROTEIN"/>
    <property type="match status" value="1"/>
</dbReference>
<name>A0ABP1D1P3_9APHY</name>
<dbReference type="InterPro" id="IPR057688">
    <property type="entry name" value="DUF7928"/>
</dbReference>
<feature type="region of interest" description="Disordered" evidence="1">
    <location>
        <begin position="186"/>
        <end position="207"/>
    </location>
</feature>
<sequence length="880" mass="99784">MDYDAFDALLHHIFKETQGDTWLKPSEELFRTGVCLRVGSGQFRVFPYENHYLEPFEAAVRILNPVVAVKLRSAAIHASISTVPESSDTIFIDDSNRIQILPTMASLPRADKEQRGAFIRDERVLVIWAYQLDDIIPTYREFEDKLIKLVWNRRSTFSSAFSLPQSTVDSVATMKADIATEKAQAEVSSSEIKNETPEASKESKQKVRKARSCGLRYWTSGKNDVEKRADGPSSRPTRLFAAVYAGIATALSIYFIGSGTDVLIQEIVLDGDYTRLALLLTTPLFFCVSLFFSLQIIGNISMVIGPVAQYLENSKYYSAVSPAPNKEVDTHLPHITIELPVYKESLSETIAPSVFSIKKAMQTYARQGGTSAILVHDDGLQLVSEAEKNERIQFYADNNIGWVARPPHSSAPDGYKRAGRFKKASNMNYGLALSLKLERHLADLIAKADGSGEDIDEEENIEEHALELAIEEIYEESGRRWKPWACNAKSIQIGEIILIVDADTLVPEDCFRDAARELAESPDVAIIQHESDVMQVAHHYFENGIAHFTRRINKAISLCCANGEVAPFVGHNAFLQWSALQDAAFVDPADGIKKIWSETNVSEDFDMALRLQLKNYIIRWATYSDGGFKEGVSLTCDDELNRWQKYAYGCNELIFHPLIDWWRHGPITKQLRIFIWSDAPIHYKISMMSYMFSYYGLAASFILSVVNYLLLGWEFEVDGFYLRSFEIWLACTVVFPIAGNLGFTLLQYRLGQRSLLEALIENVTWVPFFFFFFGGLSVHLSQSLLAHLFSYNITWGATKKEVERSNFWIEVPRILRRFWITFVLCVIFTALMIILRVPLLPIAWRVSGSNWAVILPLALTVGCHFLYPIVLNPWLMIFSY</sequence>
<evidence type="ECO:0000259" key="3">
    <source>
        <dbReference type="Pfam" id="PF13632"/>
    </source>
</evidence>